<feature type="compositionally biased region" description="Acidic residues" evidence="9">
    <location>
        <begin position="743"/>
        <end position="752"/>
    </location>
</feature>
<feature type="compositionally biased region" description="Basic and acidic residues" evidence="9">
    <location>
        <begin position="591"/>
        <end position="606"/>
    </location>
</feature>
<keyword evidence="3 8" id="KW-0694">RNA-binding</keyword>
<evidence type="ECO:0000256" key="7">
    <source>
        <dbReference type="ARBA" id="ARBA00068539"/>
    </source>
</evidence>
<dbReference type="Ensembl" id="ENSRBIT00000012931.1">
    <property type="protein sequence ID" value="ENSRBIP00000002406.1"/>
    <property type="gene ID" value="ENSRBIG00000011855.1"/>
</dbReference>
<evidence type="ECO:0000256" key="2">
    <source>
        <dbReference type="ARBA" id="ARBA00022553"/>
    </source>
</evidence>
<organism evidence="11 12">
    <name type="scientific">Rhinopithecus bieti</name>
    <name type="common">Black snub-nosed monkey</name>
    <name type="synonym">Pygathrix bieti</name>
    <dbReference type="NCBI Taxonomy" id="61621"/>
    <lineage>
        <taxon>Eukaryota</taxon>
        <taxon>Metazoa</taxon>
        <taxon>Chordata</taxon>
        <taxon>Craniata</taxon>
        <taxon>Vertebrata</taxon>
        <taxon>Euteleostomi</taxon>
        <taxon>Mammalia</taxon>
        <taxon>Eutheria</taxon>
        <taxon>Euarchontoglires</taxon>
        <taxon>Primates</taxon>
        <taxon>Haplorrhini</taxon>
        <taxon>Catarrhini</taxon>
        <taxon>Cercopithecidae</taxon>
        <taxon>Colobinae</taxon>
        <taxon>Rhinopithecus</taxon>
    </lineage>
</organism>
<feature type="domain" description="RRM" evidence="10">
    <location>
        <begin position="8"/>
        <end position="89"/>
    </location>
</feature>
<dbReference type="SMART" id="SM00360">
    <property type="entry name" value="RRM"/>
    <property type="match status" value="1"/>
</dbReference>
<evidence type="ECO:0000313" key="12">
    <source>
        <dbReference type="Proteomes" id="UP000233180"/>
    </source>
</evidence>
<dbReference type="PROSITE" id="PS50102">
    <property type="entry name" value="RRM"/>
    <property type="match status" value="1"/>
</dbReference>
<reference evidence="11 12" key="1">
    <citation type="submission" date="2016-06" db="EMBL/GenBank/DDBJ databases">
        <title>Genome of Rhinopithecus bieti.</title>
        <authorList>
            <person name="Wu"/>
            <person name="C.-I. and Zhang"/>
            <person name="Y."/>
        </authorList>
    </citation>
    <scope>NUCLEOTIDE SEQUENCE</scope>
</reference>
<feature type="compositionally biased region" description="Basic and acidic residues" evidence="9">
    <location>
        <begin position="814"/>
        <end position="823"/>
    </location>
</feature>
<comment type="subunit">
    <text evidence="6">Interacts with the GTP form of RRAGA, RRAGC and RRAGD. Interacts with NIP7. Interacts with DDX18; the interaction is RNA-dependent. Interacts with DDX47; the interaction is RNA-dependent.</text>
</comment>
<evidence type="ECO:0000313" key="11">
    <source>
        <dbReference type="Ensembl" id="ENSRBIP00000002406.1"/>
    </source>
</evidence>
<evidence type="ECO:0000256" key="6">
    <source>
        <dbReference type="ARBA" id="ARBA00065066"/>
    </source>
</evidence>
<dbReference type="AlphaFoldDB" id="A0A2K6JTQ9"/>
<proteinExistence type="predicted"/>
<feature type="region of interest" description="Disordered" evidence="9">
    <location>
        <begin position="545"/>
        <end position="823"/>
    </location>
</feature>
<dbReference type="FunFam" id="3.30.70.330:FF:000346">
    <property type="entry name" value="Nucleolar protein 8"/>
    <property type="match status" value="1"/>
</dbReference>
<dbReference type="InterPro" id="IPR035979">
    <property type="entry name" value="RBD_domain_sf"/>
</dbReference>
<evidence type="ECO:0000256" key="1">
    <source>
        <dbReference type="ARBA" id="ARBA00004604"/>
    </source>
</evidence>
<dbReference type="InterPro" id="IPR012677">
    <property type="entry name" value="Nucleotide-bd_a/b_plait_sf"/>
</dbReference>
<evidence type="ECO:0000256" key="8">
    <source>
        <dbReference type="PROSITE-ProRule" id="PRU00176"/>
    </source>
</evidence>
<feature type="compositionally biased region" description="Acidic residues" evidence="9">
    <location>
        <begin position="424"/>
        <end position="435"/>
    </location>
</feature>
<reference evidence="11" key="2">
    <citation type="submission" date="2025-08" db="UniProtKB">
        <authorList>
            <consortium name="Ensembl"/>
        </authorList>
    </citation>
    <scope>IDENTIFICATION</scope>
</reference>
<dbReference type="SUPFAM" id="SSF54928">
    <property type="entry name" value="RNA-binding domain, RBD"/>
    <property type="match status" value="1"/>
</dbReference>
<name>A0A2K6JTQ9_RHIBE</name>
<dbReference type="GeneTree" id="ENSGT00390000004860"/>
<dbReference type="Pfam" id="PF00076">
    <property type="entry name" value="RRM_1"/>
    <property type="match status" value="1"/>
</dbReference>
<dbReference type="GO" id="GO:0003723">
    <property type="term" value="F:RNA binding"/>
    <property type="evidence" value="ECO:0007669"/>
    <property type="project" value="UniProtKB-UniRule"/>
</dbReference>
<feature type="compositionally biased region" description="Basic and acidic residues" evidence="9">
    <location>
        <begin position="844"/>
        <end position="891"/>
    </location>
</feature>
<keyword evidence="4" id="KW-0539">Nucleus</keyword>
<dbReference type="PANTHER" id="PTHR48029">
    <property type="entry name" value="NUCLEOLAR PROTEIN 8"/>
    <property type="match status" value="1"/>
</dbReference>
<protein>
    <recommendedName>
        <fullName evidence="7">Nucleolar protein 8</fullName>
    </recommendedName>
</protein>
<dbReference type="InterPro" id="IPR034138">
    <property type="entry name" value="NOP8_RRM"/>
</dbReference>
<evidence type="ECO:0000259" key="10">
    <source>
        <dbReference type="PROSITE" id="PS50102"/>
    </source>
</evidence>
<feature type="compositionally biased region" description="Low complexity" evidence="9">
    <location>
        <begin position="679"/>
        <end position="688"/>
    </location>
</feature>
<dbReference type="Proteomes" id="UP000233180">
    <property type="component" value="Unassembled WGS sequence"/>
</dbReference>
<reference evidence="11" key="3">
    <citation type="submission" date="2025-09" db="UniProtKB">
        <authorList>
            <consortium name="Ensembl"/>
        </authorList>
    </citation>
    <scope>IDENTIFICATION</scope>
</reference>
<comment type="function">
    <text evidence="5">Plays an essential role in the survival of diffuse-type gastric cancer cells. Acts as a nucleolar anchoring protein for DDX47. May be involved in regulation of gene expression at the post-transcriptional level or in ribosome biogenesis in cancer cells.</text>
</comment>
<feature type="region of interest" description="Disordered" evidence="9">
    <location>
        <begin position="843"/>
        <end position="891"/>
    </location>
</feature>
<dbReference type="GO" id="GO:0005730">
    <property type="term" value="C:nucleolus"/>
    <property type="evidence" value="ECO:0007669"/>
    <property type="project" value="UniProtKB-SubCell"/>
</dbReference>
<feature type="region of interest" description="Disordered" evidence="9">
    <location>
        <begin position="402"/>
        <end position="475"/>
    </location>
</feature>
<dbReference type="GO" id="GO:1902570">
    <property type="term" value="P:protein localization to nucleolus"/>
    <property type="evidence" value="ECO:0007669"/>
    <property type="project" value="TreeGrafter"/>
</dbReference>
<dbReference type="OMA" id="TMTQCKS"/>
<feature type="compositionally biased region" description="Basic and acidic residues" evidence="9">
    <location>
        <begin position="689"/>
        <end position="716"/>
    </location>
</feature>
<dbReference type="CDD" id="cd12226">
    <property type="entry name" value="RRM_NOL8"/>
    <property type="match status" value="1"/>
</dbReference>
<evidence type="ECO:0000256" key="9">
    <source>
        <dbReference type="SAM" id="MobiDB-lite"/>
    </source>
</evidence>
<feature type="compositionally biased region" description="Basic and acidic residues" evidence="9">
    <location>
        <begin position="659"/>
        <end position="676"/>
    </location>
</feature>
<dbReference type="PANTHER" id="PTHR48029:SF6">
    <property type="entry name" value="RRM DOMAIN-CONTAINING PROTEIN"/>
    <property type="match status" value="1"/>
</dbReference>
<keyword evidence="2" id="KW-0597">Phosphoprotein</keyword>
<dbReference type="Gene3D" id="3.30.70.330">
    <property type="match status" value="1"/>
</dbReference>
<dbReference type="STRING" id="61621.ENSRBIP00000002406"/>
<feature type="region of interest" description="Disordered" evidence="9">
    <location>
        <begin position="908"/>
        <end position="945"/>
    </location>
</feature>
<feature type="compositionally biased region" description="Basic and acidic residues" evidence="9">
    <location>
        <begin position="761"/>
        <end position="776"/>
    </location>
</feature>
<accession>A0A2K6JTQ9</accession>
<keyword evidence="12" id="KW-1185">Reference proteome</keyword>
<evidence type="ECO:0000256" key="4">
    <source>
        <dbReference type="ARBA" id="ARBA00023242"/>
    </source>
</evidence>
<evidence type="ECO:0000256" key="5">
    <source>
        <dbReference type="ARBA" id="ARBA00054821"/>
    </source>
</evidence>
<comment type="subcellular location">
    <subcellularLocation>
        <location evidence="1">Nucleus</location>
        <location evidence="1">Nucleolus</location>
    </subcellularLocation>
</comment>
<feature type="compositionally biased region" description="Acidic residues" evidence="9">
    <location>
        <begin position="777"/>
        <end position="787"/>
    </location>
</feature>
<feature type="compositionally biased region" description="Polar residues" evidence="9">
    <location>
        <begin position="576"/>
        <end position="590"/>
    </location>
</feature>
<evidence type="ECO:0000256" key="3">
    <source>
        <dbReference type="ARBA" id="ARBA00022884"/>
    </source>
</evidence>
<dbReference type="InterPro" id="IPR000504">
    <property type="entry name" value="RRM_dom"/>
</dbReference>
<sequence length="991" mass="111382">MKMNREMKHLYVGGLGQEISETDLQNQFSRFAEVSDVDIITGKDDQGNPQKTFAYINISVAEADLKKCMSVLRKTKWKGGALQIQLAKESFLHRLAQEKEAAKAKKGKPTKGNSNLLEKIGGVEFHMKAVPGTEVLKYKSWVVSKFRRVLLVLHLKNYHKYKIMKYDPSKSCHNLKKIGEDFTNTVPISSLTWELEGGNDPMRDFSDFHSPPKKMIKVQRDESSTGSLTMSPRPRWVIERPPLTQQQAAQKRTCDCITSSKSPPVPVSDTQKLKNLPFKTSGLETRTVQPSIHESENDLFGVVRDDFKSGIHKLHSSIGLGIKTNVSYHDSDDIIRNDCEFDSGDTDEIIAMKKNVAKVKNSKYSIFTNGKSTDKKTSFKNREICELSDHCIKVQKRKSNVESALGHGLKPLNRKSPSQCSSGEDADSASELADSEGDKEYNKVPNENTESDGPETMTQCKSDRGFKSPNTPTGLHRRRECICPEDIVASLLEGEESTCGKQKTKKNNLKPKFQVFKGEGCSYEKDVAPNNINKDQNSMKHVDPSIISMEDGSPYVNGSSGELPPCQHAKKANGPNYIQPQKRQNTNTFESQDRKAVSTSSSEKRSKNSISSLLPLEGKKSLSLSAKTHNIGFDKDSCRSATKTEASEEERSDSSSLRSLEKSPKVLSKDTEEIKTDFSLSISNSSDLSGKDNHAEDDEKHLAALETRQKAKEAQKKLGHNALTNVDGHSEDKLTHIIFGSDSECETEETSTQEESCPGEEWVKESMGETSRKLPDSSDDEESDSEDNSNRLKIKPQFEGRAGQKLMDLQSHLGRREPAEEEKKALNVVQSVLQVNLKSVAAKKFKDSIHYDPTKQDRATYERKRHDKPKESKEKQKKKREEAEKLPEVSKERYHNIAMDLKEIFQTSKYTSEKEEDTPWNEECGKEKPEEIQDPAALSSGAEQPSRFTFSFFDSDSKDVKEETHRVRLFHQAGVQWRHLGSLQLLPPGFK</sequence>